<accession>A0ACC1NCY7</accession>
<organism evidence="1 2">
    <name type="scientific">Xylaria curta</name>
    <dbReference type="NCBI Taxonomy" id="42375"/>
    <lineage>
        <taxon>Eukaryota</taxon>
        <taxon>Fungi</taxon>
        <taxon>Dikarya</taxon>
        <taxon>Ascomycota</taxon>
        <taxon>Pezizomycotina</taxon>
        <taxon>Sordariomycetes</taxon>
        <taxon>Xylariomycetidae</taxon>
        <taxon>Xylariales</taxon>
        <taxon>Xylariaceae</taxon>
        <taxon>Xylaria</taxon>
    </lineage>
</organism>
<dbReference type="Proteomes" id="UP001143856">
    <property type="component" value="Unassembled WGS sequence"/>
</dbReference>
<dbReference type="EMBL" id="JAPDGR010002188">
    <property type="protein sequence ID" value="KAJ2977180.1"/>
    <property type="molecule type" value="Genomic_DNA"/>
</dbReference>
<comment type="caution">
    <text evidence="1">The sequence shown here is derived from an EMBL/GenBank/DDBJ whole genome shotgun (WGS) entry which is preliminary data.</text>
</comment>
<keyword evidence="2" id="KW-1185">Reference proteome</keyword>
<evidence type="ECO:0000313" key="1">
    <source>
        <dbReference type="EMBL" id="KAJ2977180.1"/>
    </source>
</evidence>
<proteinExistence type="predicted"/>
<protein>
    <submittedName>
        <fullName evidence="1">Uncharacterized protein</fullName>
    </submittedName>
</protein>
<sequence>MVAPPYLGLPFTIGNDICHILRIARLLKGKNGVRFVRRVLRDDEISHLTTPYALQHVAQLIAQNAPPGLEGADPTTTCKIPGITNRVLEFMAGRFAAKEAVIKAHPFRRLAFHDISIVPAVAGASGASRTQADVGAESSASQSGPLVALIKAKGAHPDTYAPISISHDTHYATAVCVGINPNSQLWQSLKNTSL</sequence>
<name>A0ACC1NCY7_9PEZI</name>
<evidence type="ECO:0000313" key="2">
    <source>
        <dbReference type="Proteomes" id="UP001143856"/>
    </source>
</evidence>
<gene>
    <name evidence="1" type="ORF">NUW58_g7888</name>
</gene>
<reference evidence="1" key="1">
    <citation type="submission" date="2022-10" db="EMBL/GenBank/DDBJ databases">
        <title>Genome Sequence of Xylaria curta.</title>
        <authorList>
            <person name="Buettner E."/>
        </authorList>
    </citation>
    <scope>NUCLEOTIDE SEQUENCE</scope>
    <source>
        <strain evidence="1">Babe10</strain>
    </source>
</reference>